<evidence type="ECO:0000259" key="3">
    <source>
        <dbReference type="PROSITE" id="PS50158"/>
    </source>
</evidence>
<dbReference type="EMBL" id="BSYR01000020">
    <property type="protein sequence ID" value="GMI84330.1"/>
    <property type="molecule type" value="Genomic_DNA"/>
</dbReference>
<dbReference type="GO" id="GO:0008270">
    <property type="term" value="F:zinc ion binding"/>
    <property type="evidence" value="ECO:0007669"/>
    <property type="project" value="UniProtKB-KW"/>
</dbReference>
<dbReference type="PROSITE" id="PS50158">
    <property type="entry name" value="ZF_CCHC"/>
    <property type="match status" value="1"/>
</dbReference>
<feature type="region of interest" description="Disordered" evidence="2">
    <location>
        <begin position="180"/>
        <end position="216"/>
    </location>
</feature>
<dbReference type="OrthoDB" id="1431570at2759"/>
<sequence length="533" mass="60843">MATEGTFVQPAVPKFDGHYDHWAMLMENFLRSKEYWGLVENGIPAAAEGATDAQKKNIEEQKLKDLKAKNYLFQALDRTILETILNKDTAQSIWDSMKRKFHGTTRVKRAQLQALRKEFETLQMKAGESVNEYIARTLIIVNKMKASALKSLRIQVSCPLMNCKAACLCVHEQRMGSQDEEEHALKVSSGDRSGGQVRSHASYRGRGRGRGISKGRQGFDKATIECYRCHKLGHFQWECSSVEANYAETQEEMLLMAFVDTEKVKREDTWFLDSGCSNHMCGKKEYFLDFDENFVDTVKLGNNTSMAVTGKGNISLQEKGLAILFQNDRCKVYHPERGLIMDTKMSSNQMFRLHAVTHLVMQTCFNATTEERTQMWHCRYGHLSYKGLKTLQEKSMVSGLPELKSPSKLCDDCMDTKYEKEFECDLDWNDDENRVETELEEVEGESEFDVDVGEESSSDPLSGDATLSSDRGRSRRQPGWMNDYVSREGLSEEDKKLICSEDQLDDVMTKPLKLEQFLKLRKYLGVCSIADIN</sequence>
<dbReference type="PANTHER" id="PTHR35317:SF34">
    <property type="match status" value="1"/>
</dbReference>
<organism evidence="4 5">
    <name type="scientific">Hibiscus trionum</name>
    <name type="common">Flower of an hour</name>
    <dbReference type="NCBI Taxonomy" id="183268"/>
    <lineage>
        <taxon>Eukaryota</taxon>
        <taxon>Viridiplantae</taxon>
        <taxon>Streptophyta</taxon>
        <taxon>Embryophyta</taxon>
        <taxon>Tracheophyta</taxon>
        <taxon>Spermatophyta</taxon>
        <taxon>Magnoliopsida</taxon>
        <taxon>eudicotyledons</taxon>
        <taxon>Gunneridae</taxon>
        <taxon>Pentapetalae</taxon>
        <taxon>rosids</taxon>
        <taxon>malvids</taxon>
        <taxon>Malvales</taxon>
        <taxon>Malvaceae</taxon>
        <taxon>Malvoideae</taxon>
        <taxon>Hibiscus</taxon>
    </lineage>
</organism>
<proteinExistence type="predicted"/>
<feature type="region of interest" description="Disordered" evidence="2">
    <location>
        <begin position="439"/>
        <end position="482"/>
    </location>
</feature>
<dbReference type="InterPro" id="IPR054722">
    <property type="entry name" value="PolX-like_BBD"/>
</dbReference>
<evidence type="ECO:0000313" key="4">
    <source>
        <dbReference type="EMBL" id="GMI84330.1"/>
    </source>
</evidence>
<dbReference type="AlphaFoldDB" id="A0A9W7HU48"/>
<keyword evidence="1" id="KW-0863">Zinc-finger</keyword>
<accession>A0A9W7HU48</accession>
<keyword evidence="1" id="KW-0479">Metal-binding</keyword>
<keyword evidence="1" id="KW-0862">Zinc</keyword>
<evidence type="ECO:0000313" key="5">
    <source>
        <dbReference type="Proteomes" id="UP001165190"/>
    </source>
</evidence>
<dbReference type="InterPro" id="IPR001878">
    <property type="entry name" value="Znf_CCHC"/>
</dbReference>
<evidence type="ECO:0000256" key="2">
    <source>
        <dbReference type="SAM" id="MobiDB-lite"/>
    </source>
</evidence>
<evidence type="ECO:0000256" key="1">
    <source>
        <dbReference type="PROSITE-ProRule" id="PRU00047"/>
    </source>
</evidence>
<keyword evidence="5" id="KW-1185">Reference proteome</keyword>
<protein>
    <recommendedName>
        <fullName evidence="3">CCHC-type domain-containing protein</fullName>
    </recommendedName>
</protein>
<comment type="caution">
    <text evidence="4">The sequence shown here is derived from an EMBL/GenBank/DDBJ whole genome shotgun (WGS) entry which is preliminary data.</text>
</comment>
<dbReference type="Pfam" id="PF22936">
    <property type="entry name" value="Pol_BBD"/>
    <property type="match status" value="1"/>
</dbReference>
<dbReference type="InterPro" id="IPR036875">
    <property type="entry name" value="Znf_CCHC_sf"/>
</dbReference>
<dbReference type="Pfam" id="PF14223">
    <property type="entry name" value="Retrotran_gag_2"/>
    <property type="match status" value="1"/>
</dbReference>
<dbReference type="Pfam" id="PF13976">
    <property type="entry name" value="gag_pre-integrs"/>
    <property type="match status" value="1"/>
</dbReference>
<dbReference type="SUPFAM" id="SSF57756">
    <property type="entry name" value="Retrovirus zinc finger-like domains"/>
    <property type="match status" value="1"/>
</dbReference>
<reference evidence="4" key="1">
    <citation type="submission" date="2023-05" db="EMBL/GenBank/DDBJ databases">
        <title>Genome and transcriptome analyses reveal genes involved in the formation of fine ridges on petal epidermal cells in Hibiscus trionum.</title>
        <authorList>
            <person name="Koshimizu S."/>
            <person name="Masuda S."/>
            <person name="Ishii T."/>
            <person name="Shirasu K."/>
            <person name="Hoshino A."/>
            <person name="Arita M."/>
        </authorList>
    </citation>
    <scope>NUCLEOTIDE SEQUENCE</scope>
    <source>
        <strain evidence="4">Hamamatsu line</strain>
    </source>
</reference>
<dbReference type="InterPro" id="IPR025724">
    <property type="entry name" value="GAG-pre-integrase_dom"/>
</dbReference>
<gene>
    <name evidence="4" type="ORF">HRI_002102300</name>
</gene>
<dbReference type="GO" id="GO:0003676">
    <property type="term" value="F:nucleic acid binding"/>
    <property type="evidence" value="ECO:0007669"/>
    <property type="project" value="InterPro"/>
</dbReference>
<feature type="domain" description="CCHC-type" evidence="3">
    <location>
        <begin position="226"/>
        <end position="239"/>
    </location>
</feature>
<name>A0A9W7HU48_HIBTR</name>
<feature type="compositionally biased region" description="Acidic residues" evidence="2">
    <location>
        <begin position="439"/>
        <end position="457"/>
    </location>
</feature>
<dbReference type="Proteomes" id="UP001165190">
    <property type="component" value="Unassembled WGS sequence"/>
</dbReference>
<dbReference type="PANTHER" id="PTHR35317">
    <property type="entry name" value="OS04G0629600 PROTEIN"/>
    <property type="match status" value="1"/>
</dbReference>
<feature type="compositionally biased region" description="Basic residues" evidence="2">
    <location>
        <begin position="201"/>
        <end position="213"/>
    </location>
</feature>